<keyword evidence="1" id="KW-0812">Transmembrane</keyword>
<keyword evidence="1" id="KW-1133">Transmembrane helix</keyword>
<evidence type="ECO:0000313" key="3">
    <source>
        <dbReference type="Proteomes" id="UP001601197"/>
    </source>
</evidence>
<reference evidence="2 3" key="1">
    <citation type="submission" date="2024-10" db="EMBL/GenBank/DDBJ databases">
        <title>The Natural Products Discovery Center: Release of the First 8490 Sequenced Strains for Exploring Actinobacteria Biosynthetic Diversity.</title>
        <authorList>
            <person name="Kalkreuter E."/>
            <person name="Kautsar S.A."/>
            <person name="Yang D."/>
            <person name="Bader C.D."/>
            <person name="Teijaro C.N."/>
            <person name="Fluegel L."/>
            <person name="Davis C.M."/>
            <person name="Simpson J.R."/>
            <person name="Lauterbach L."/>
            <person name="Steele A.D."/>
            <person name="Gui C."/>
            <person name="Meng S."/>
            <person name="Li G."/>
            <person name="Viehrig K."/>
            <person name="Ye F."/>
            <person name="Su P."/>
            <person name="Kiefer A.F."/>
            <person name="Nichols A."/>
            <person name="Cepeda A.J."/>
            <person name="Yan W."/>
            <person name="Fan B."/>
            <person name="Jiang Y."/>
            <person name="Adhikari A."/>
            <person name="Zheng C.-J."/>
            <person name="Schuster L."/>
            <person name="Cowan T.M."/>
            <person name="Smanski M.J."/>
            <person name="Chevrette M.G."/>
            <person name="De Carvalho L.P.S."/>
            <person name="Shen B."/>
        </authorList>
    </citation>
    <scope>NUCLEOTIDE SEQUENCE [LARGE SCALE GENOMIC DNA]</scope>
    <source>
        <strain evidence="2 3">NPDC007147</strain>
    </source>
</reference>
<evidence type="ECO:0008006" key="4">
    <source>
        <dbReference type="Google" id="ProtNLM"/>
    </source>
</evidence>
<organism evidence="2 3">
    <name type="scientific">Streptomyces kebangsaanensis</name>
    <dbReference type="NCBI Taxonomy" id="864058"/>
    <lineage>
        <taxon>Bacteria</taxon>
        <taxon>Bacillati</taxon>
        <taxon>Actinomycetota</taxon>
        <taxon>Actinomycetes</taxon>
        <taxon>Kitasatosporales</taxon>
        <taxon>Streptomycetaceae</taxon>
        <taxon>Streptomyces</taxon>
    </lineage>
</organism>
<protein>
    <recommendedName>
        <fullName evidence="4">MFS transporter</fullName>
    </recommendedName>
</protein>
<accession>A0ABW6KZF7</accession>
<feature type="transmembrane region" description="Helical" evidence="1">
    <location>
        <begin position="40"/>
        <end position="62"/>
    </location>
</feature>
<evidence type="ECO:0000313" key="2">
    <source>
        <dbReference type="EMBL" id="MFE9172068.1"/>
    </source>
</evidence>
<keyword evidence="1" id="KW-0472">Membrane</keyword>
<keyword evidence="3" id="KW-1185">Reference proteome</keyword>
<dbReference type="RefSeq" id="WP_388349404.1">
    <property type="nucleotide sequence ID" value="NZ_JBIAFJ010000020.1"/>
</dbReference>
<evidence type="ECO:0000256" key="1">
    <source>
        <dbReference type="SAM" id="Phobius"/>
    </source>
</evidence>
<dbReference type="Proteomes" id="UP001601197">
    <property type="component" value="Unassembled WGS sequence"/>
</dbReference>
<comment type="caution">
    <text evidence="2">The sequence shown here is derived from an EMBL/GenBank/DDBJ whole genome shotgun (WGS) entry which is preliminary data.</text>
</comment>
<proteinExistence type="predicted"/>
<gene>
    <name evidence="2" type="ORF">ACFYNZ_21740</name>
</gene>
<sequence>MKRPAPIDRGVQRVLHALGEAAAPTLFGWVSGQVLGGPEALQYTLLLFLLPLVAAGALGLVAMRTYPRDVATANASAEAVTANTS</sequence>
<name>A0ABW6KZF7_9ACTN</name>
<dbReference type="EMBL" id="JBIAFJ010000020">
    <property type="protein sequence ID" value="MFE9172068.1"/>
    <property type="molecule type" value="Genomic_DNA"/>
</dbReference>